<dbReference type="Proteomes" id="UP001232156">
    <property type="component" value="Unassembled WGS sequence"/>
</dbReference>
<sequence>MMMSPAVTLYYRLGAIPVTGVGLGLPVDQLDRQLAGPVGALVFDDAGVHNLGELLDGLADTEFSRENLDALLADTSAPEDWRVGEALAEHYLSENHDCFFPWPDGRDERKRGSSLPGADLVGFQHKDGRERFVFGEVKTSSHTSYPPGAVYGRHGLKQQMEDLRNRREIRDGLVRYLGHRASGAAWRERYQAAAAVYLNDTCEVRLFGVLVRDVPPREDDLRVLVNTLTEACPDAMTIGLIAIYLPAGSITNLSAKVVASRQHGGDA</sequence>
<dbReference type="EMBL" id="JAUZQE010000002">
    <property type="protein sequence ID" value="MDR4124614.1"/>
    <property type="molecule type" value="Genomic_DNA"/>
</dbReference>
<name>A0ABU1D2F2_9BURK</name>
<evidence type="ECO:0000313" key="2">
    <source>
        <dbReference type="Proteomes" id="UP001232156"/>
    </source>
</evidence>
<comment type="caution">
    <text evidence="1">The sequence shown here is derived from an EMBL/GenBank/DDBJ whole genome shotgun (WGS) entry which is preliminary data.</text>
</comment>
<keyword evidence="2" id="KW-1185">Reference proteome</keyword>
<proteinExistence type="predicted"/>
<evidence type="ECO:0000313" key="1">
    <source>
        <dbReference type="EMBL" id="MDR4124614.1"/>
    </source>
</evidence>
<gene>
    <name evidence="1" type="ORF">Q8947_01270</name>
</gene>
<evidence type="ECO:0008006" key="3">
    <source>
        <dbReference type="Google" id="ProtNLM"/>
    </source>
</evidence>
<accession>A0ABU1D2F2</accession>
<organism evidence="1 2">
    <name type="scientific">Yanghanlia caeni</name>
    <dbReference type="NCBI Taxonomy" id="3064283"/>
    <lineage>
        <taxon>Bacteria</taxon>
        <taxon>Pseudomonadati</taxon>
        <taxon>Pseudomonadota</taxon>
        <taxon>Betaproteobacteria</taxon>
        <taxon>Burkholderiales</taxon>
        <taxon>Alcaligenaceae</taxon>
        <taxon>Yanghanlia</taxon>
    </lineage>
</organism>
<dbReference type="RefSeq" id="WP_347286247.1">
    <property type="nucleotide sequence ID" value="NZ_JAUZQE010000002.1"/>
</dbReference>
<protein>
    <recommendedName>
        <fullName evidence="3">Anti-bacteriophage protein A/HamA C-terminal domain-containing protein</fullName>
    </recommendedName>
</protein>
<reference evidence="1 2" key="1">
    <citation type="submission" date="2023-08" db="EMBL/GenBank/DDBJ databases">
        <title>Alcaligenaceae gen. nov., a novel taxon isolated from the sludge of Yixing Pesticide Factory.</title>
        <authorList>
            <person name="Ruan L."/>
        </authorList>
    </citation>
    <scope>NUCLEOTIDE SEQUENCE [LARGE SCALE GENOMIC DNA]</scope>
    <source>
        <strain evidence="1 2">LG-2</strain>
    </source>
</reference>